<keyword evidence="3" id="KW-1185">Reference proteome</keyword>
<accession>A0A7I7NUQ4</accession>
<feature type="compositionally biased region" description="Basic residues" evidence="1">
    <location>
        <begin position="26"/>
        <end position="35"/>
    </location>
</feature>
<sequence length="65" mass="7346">MEYSRRIGTDQAPMTKGPAMSDKSPRRTMSKKSGKSLKEKRADKHVKADRRTAAATDALLRNEKR</sequence>
<protein>
    <submittedName>
        <fullName evidence="2">Uncharacterized protein</fullName>
    </submittedName>
</protein>
<dbReference type="Proteomes" id="UP000466632">
    <property type="component" value="Chromosome"/>
</dbReference>
<dbReference type="EMBL" id="AP022582">
    <property type="protein sequence ID" value="BBY00185.1"/>
    <property type="molecule type" value="Genomic_DNA"/>
</dbReference>
<gene>
    <name evidence="2" type="ORF">MSEO_06840</name>
</gene>
<evidence type="ECO:0000313" key="3">
    <source>
        <dbReference type="Proteomes" id="UP000466632"/>
    </source>
</evidence>
<evidence type="ECO:0000256" key="1">
    <source>
        <dbReference type="SAM" id="MobiDB-lite"/>
    </source>
</evidence>
<proteinExistence type="predicted"/>
<feature type="region of interest" description="Disordered" evidence="1">
    <location>
        <begin position="1"/>
        <end position="65"/>
    </location>
</feature>
<organism evidence="2 3">
    <name type="scientific">Mycobacterium seoulense</name>
    <dbReference type="NCBI Taxonomy" id="386911"/>
    <lineage>
        <taxon>Bacteria</taxon>
        <taxon>Bacillati</taxon>
        <taxon>Actinomycetota</taxon>
        <taxon>Actinomycetes</taxon>
        <taxon>Mycobacteriales</taxon>
        <taxon>Mycobacteriaceae</taxon>
        <taxon>Mycobacterium</taxon>
    </lineage>
</organism>
<dbReference type="KEGG" id="mseo:MSEO_06840"/>
<dbReference type="AlphaFoldDB" id="A0A7I7NUQ4"/>
<reference evidence="2 3" key="1">
    <citation type="journal article" date="2019" name="Emerg. Microbes Infect.">
        <title>Comprehensive subspecies identification of 175 nontuberculous mycobacteria species based on 7547 genomic profiles.</title>
        <authorList>
            <person name="Matsumoto Y."/>
            <person name="Kinjo T."/>
            <person name="Motooka D."/>
            <person name="Nabeya D."/>
            <person name="Jung N."/>
            <person name="Uechi K."/>
            <person name="Horii T."/>
            <person name="Iida T."/>
            <person name="Fujita J."/>
            <person name="Nakamura S."/>
        </authorList>
    </citation>
    <scope>NUCLEOTIDE SEQUENCE [LARGE SCALE GENOMIC DNA]</scope>
    <source>
        <strain evidence="2 3">JCM 16018</strain>
    </source>
</reference>
<feature type="compositionally biased region" description="Basic and acidic residues" evidence="1">
    <location>
        <begin position="36"/>
        <end position="52"/>
    </location>
</feature>
<name>A0A7I7NUQ4_9MYCO</name>
<evidence type="ECO:0000313" key="2">
    <source>
        <dbReference type="EMBL" id="BBY00185.1"/>
    </source>
</evidence>